<dbReference type="RefSeq" id="XP_013346002.1">
    <property type="nucleotide sequence ID" value="XM_013490548.1"/>
</dbReference>
<dbReference type="EMBL" id="KL584754">
    <property type="protein sequence ID" value="KEQ97542.1"/>
    <property type="molecule type" value="Genomic_DNA"/>
</dbReference>
<protein>
    <submittedName>
        <fullName evidence="1">Uncharacterized protein</fullName>
    </submittedName>
</protein>
<evidence type="ECO:0000313" key="2">
    <source>
        <dbReference type="Proteomes" id="UP000030641"/>
    </source>
</evidence>
<dbReference type="Proteomes" id="UP000030641">
    <property type="component" value="Unassembled WGS sequence"/>
</dbReference>
<dbReference type="InParanoid" id="A0A074YTT3"/>
<evidence type="ECO:0000313" key="1">
    <source>
        <dbReference type="EMBL" id="KEQ97542.1"/>
    </source>
</evidence>
<keyword evidence="2" id="KW-1185">Reference proteome</keyword>
<dbReference type="HOGENOM" id="CLU_1170457_0_0_1"/>
<gene>
    <name evidence="1" type="ORF">AUEXF2481DRAFT_87292</name>
</gene>
<dbReference type="OrthoDB" id="3838103at2759"/>
<name>A0A074YTT3_AURSE</name>
<dbReference type="GeneID" id="25371975"/>
<dbReference type="AlphaFoldDB" id="A0A074YTT3"/>
<proteinExistence type="predicted"/>
<sequence>MSNSTNITKNPADVCPRVLGWRVPDTWSDRQSPNFTQAACSVPACNDFPSTLANCCGRENSELQYFNTTIGPYASCALVDSNDTEAYDSYQSCLAKEEIPYFKCNSQQNYGGISDGCGLGIGAAPINNTDWPNQQTCSLPYSVNATRAFKQCCSNYNDGDGIVVYNGGCNVGCMSNSTNGTFSDCIRDDFRNHPSYICTANDGRENTNTSAGTQMSPSVAGIFTAFLLGASMLTL</sequence>
<reference evidence="1 2" key="1">
    <citation type="journal article" date="2014" name="BMC Genomics">
        <title>Genome sequencing of four Aureobasidium pullulans varieties: biotechnological potential, stress tolerance, and description of new species.</title>
        <authorList>
            <person name="Gostin Ar C."/>
            <person name="Ohm R.A."/>
            <person name="Kogej T."/>
            <person name="Sonjak S."/>
            <person name="Turk M."/>
            <person name="Zajc J."/>
            <person name="Zalar P."/>
            <person name="Grube M."/>
            <person name="Sun H."/>
            <person name="Han J."/>
            <person name="Sharma A."/>
            <person name="Chiniquy J."/>
            <person name="Ngan C.Y."/>
            <person name="Lipzen A."/>
            <person name="Barry K."/>
            <person name="Grigoriev I.V."/>
            <person name="Gunde-Cimerman N."/>
        </authorList>
    </citation>
    <scope>NUCLEOTIDE SEQUENCE [LARGE SCALE GENOMIC DNA]</scope>
    <source>
        <strain evidence="1 2">EXF-2481</strain>
    </source>
</reference>
<accession>A0A074YTT3</accession>
<organism evidence="1 2">
    <name type="scientific">Aureobasidium subglaciale (strain EXF-2481)</name>
    <name type="common">Aureobasidium pullulans var. subglaciale</name>
    <dbReference type="NCBI Taxonomy" id="1043005"/>
    <lineage>
        <taxon>Eukaryota</taxon>
        <taxon>Fungi</taxon>
        <taxon>Dikarya</taxon>
        <taxon>Ascomycota</taxon>
        <taxon>Pezizomycotina</taxon>
        <taxon>Dothideomycetes</taxon>
        <taxon>Dothideomycetidae</taxon>
        <taxon>Dothideales</taxon>
        <taxon>Saccotheciaceae</taxon>
        <taxon>Aureobasidium</taxon>
    </lineage>
</organism>